<dbReference type="CDD" id="cd11532">
    <property type="entry name" value="NTP-PPase_COG4997"/>
    <property type="match status" value="1"/>
</dbReference>
<dbReference type="SUPFAM" id="SSF101386">
    <property type="entry name" value="all-alpha NTP pyrophosphatases"/>
    <property type="match status" value="1"/>
</dbReference>
<protein>
    <recommendedName>
        <fullName evidence="3">Phosphoribosyl-ATP pyrophosphohydrolase</fullName>
    </recommendedName>
</protein>
<evidence type="ECO:0000313" key="2">
    <source>
        <dbReference type="Proteomes" id="UP000178336"/>
    </source>
</evidence>
<dbReference type="Pfam" id="PF01503">
    <property type="entry name" value="PRA-PH"/>
    <property type="match status" value="1"/>
</dbReference>
<dbReference type="Gene3D" id="1.10.287.1080">
    <property type="entry name" value="MazG-like"/>
    <property type="match status" value="1"/>
</dbReference>
<comment type="caution">
    <text evidence="1">The sequence shown here is derived from an EMBL/GenBank/DDBJ whole genome shotgun (WGS) entry which is preliminary data.</text>
</comment>
<proteinExistence type="predicted"/>
<dbReference type="InterPro" id="IPR038735">
    <property type="entry name" value="MSMEG_1276-like_NTP-PPase_dom"/>
</dbReference>
<name>A0A1F5GQT0_9BACT</name>
<organism evidence="1 2">
    <name type="scientific">Candidatus Curtissbacteria bacterium RIFCSPLOWO2_01_FULL_37_9</name>
    <dbReference type="NCBI Taxonomy" id="1797724"/>
    <lineage>
        <taxon>Bacteria</taxon>
        <taxon>Candidatus Curtissiibacteriota</taxon>
    </lineage>
</organism>
<dbReference type="EMBL" id="MFBN01000050">
    <property type="protein sequence ID" value="OGD94208.1"/>
    <property type="molecule type" value="Genomic_DNA"/>
</dbReference>
<reference evidence="1 2" key="1">
    <citation type="journal article" date="2016" name="Nat. Commun.">
        <title>Thousands of microbial genomes shed light on interconnected biogeochemical processes in an aquifer system.</title>
        <authorList>
            <person name="Anantharaman K."/>
            <person name="Brown C.T."/>
            <person name="Hug L.A."/>
            <person name="Sharon I."/>
            <person name="Castelle C.J."/>
            <person name="Probst A.J."/>
            <person name="Thomas B.C."/>
            <person name="Singh A."/>
            <person name="Wilkins M.J."/>
            <person name="Karaoz U."/>
            <person name="Brodie E.L."/>
            <person name="Williams K.H."/>
            <person name="Hubbard S.S."/>
            <person name="Banfield J.F."/>
        </authorList>
    </citation>
    <scope>NUCLEOTIDE SEQUENCE [LARGE SCALE GENOMIC DNA]</scope>
</reference>
<evidence type="ECO:0008006" key="3">
    <source>
        <dbReference type="Google" id="ProtNLM"/>
    </source>
</evidence>
<evidence type="ECO:0000313" key="1">
    <source>
        <dbReference type="EMBL" id="OGD94208.1"/>
    </source>
</evidence>
<accession>A0A1F5GQT0</accession>
<dbReference type="STRING" id="1797724.A3A48_02495"/>
<sequence length="110" mass="12870">MNRRTYNKLIRDNICEIIKKDGAIPKISKLNDEQFKTALTEKLVEEAKELVEAKTEEEILNELADVMQLIELIAFNNNLSVSDIEKQKEKKKQKRGAFEKKLFLEYVDEP</sequence>
<dbReference type="Proteomes" id="UP000178336">
    <property type="component" value="Unassembled WGS sequence"/>
</dbReference>
<dbReference type="InterPro" id="IPR021130">
    <property type="entry name" value="PRib-ATP_PPHydrolase-like"/>
</dbReference>
<gene>
    <name evidence="1" type="ORF">A3A48_02495</name>
</gene>
<dbReference type="AlphaFoldDB" id="A0A1F5GQT0"/>